<gene>
    <name evidence="2" type="ORF">CKJ66_27015</name>
</gene>
<evidence type="ECO:0000256" key="1">
    <source>
        <dbReference type="SAM" id="Phobius"/>
    </source>
</evidence>
<accession>A0A2A2ZBG6</accession>
<dbReference type="Proteomes" id="UP000217768">
    <property type="component" value="Unassembled WGS sequence"/>
</dbReference>
<name>A0A2A2ZBG6_MYCAV</name>
<feature type="transmembrane region" description="Helical" evidence="1">
    <location>
        <begin position="83"/>
        <end position="109"/>
    </location>
</feature>
<keyword evidence="1" id="KW-1133">Transmembrane helix</keyword>
<comment type="caution">
    <text evidence="2">The sequence shown here is derived from an EMBL/GenBank/DDBJ whole genome shotgun (WGS) entry which is preliminary data.</text>
</comment>
<dbReference type="AlphaFoldDB" id="A0A2A2ZBG6"/>
<reference evidence="2 3" key="1">
    <citation type="submission" date="2017-08" db="EMBL/GenBank/DDBJ databases">
        <title>Phylogenetic analysis of Mycobacterium avium complex whole genomes.</title>
        <authorList>
            <person name="Caverly L.J."/>
            <person name="Spilker T."/>
            <person name="Lipuma J."/>
        </authorList>
    </citation>
    <scope>NUCLEOTIDE SEQUENCE [LARGE SCALE GENOMIC DNA]</scope>
    <source>
        <strain evidence="2 3">FLAC0165</strain>
    </source>
</reference>
<protein>
    <submittedName>
        <fullName evidence="2">Uncharacterized protein</fullName>
    </submittedName>
</protein>
<evidence type="ECO:0000313" key="3">
    <source>
        <dbReference type="Proteomes" id="UP000217768"/>
    </source>
</evidence>
<keyword evidence="1" id="KW-0812">Transmembrane</keyword>
<proteinExistence type="predicted"/>
<organism evidence="2 3">
    <name type="scientific">Mycobacterium avium</name>
    <dbReference type="NCBI Taxonomy" id="1764"/>
    <lineage>
        <taxon>Bacteria</taxon>
        <taxon>Bacillati</taxon>
        <taxon>Actinomycetota</taxon>
        <taxon>Actinomycetes</taxon>
        <taxon>Mycobacteriales</taxon>
        <taxon>Mycobacteriaceae</taxon>
        <taxon>Mycobacterium</taxon>
        <taxon>Mycobacterium avium complex (MAC)</taxon>
    </lineage>
</organism>
<sequence>MAKAKSFLAHHRRRSMLSGDPVIAAAEDYRRWCESSWAAFVHREPDTKFDLDALAQQWRLMAYASDLRDPVHRLRSRCQRLPLMVVGVVAAAAILVSVSAIVGVAAGLVCGGVAVHLERRRELDGTGDLVVGPDASPKVQMRASWHWNHSDFR</sequence>
<dbReference type="EMBL" id="NSFD01000056">
    <property type="protein sequence ID" value="PBA23743.1"/>
    <property type="molecule type" value="Genomic_DNA"/>
</dbReference>
<evidence type="ECO:0000313" key="2">
    <source>
        <dbReference type="EMBL" id="PBA23743.1"/>
    </source>
</evidence>
<keyword evidence="1" id="KW-0472">Membrane</keyword>